<sequence length="118" mass="13496">MDSVSGGGSFLVLVHDNGKIKRQTREGVEFKSECPTNMFIIERTSFVDLQANIICKLGLDGRKRIRNIYYRVSVAVVSSGVKYDCFSINPNEDLQVLFHCRQQYPEVRTTELYSIDLK</sequence>
<proteinExistence type="predicted"/>
<gene>
    <name evidence="1" type="ORF">PIB30_085230</name>
</gene>
<name>A0ABU6QSB0_9FABA</name>
<dbReference type="Proteomes" id="UP001341840">
    <property type="component" value="Unassembled WGS sequence"/>
</dbReference>
<dbReference type="EMBL" id="JASCZI010001413">
    <property type="protein sequence ID" value="MED6114924.1"/>
    <property type="molecule type" value="Genomic_DNA"/>
</dbReference>
<reference evidence="1 2" key="1">
    <citation type="journal article" date="2023" name="Plants (Basel)">
        <title>Bridging the Gap: Combining Genomics and Transcriptomics Approaches to Understand Stylosanthes scabra, an Orphan Legume from the Brazilian Caatinga.</title>
        <authorList>
            <person name="Ferreira-Neto J.R.C."/>
            <person name="da Silva M.D."/>
            <person name="Binneck E."/>
            <person name="de Melo N.F."/>
            <person name="da Silva R.H."/>
            <person name="de Melo A.L.T.M."/>
            <person name="Pandolfi V."/>
            <person name="Bustamante F.O."/>
            <person name="Brasileiro-Vidal A.C."/>
            <person name="Benko-Iseppon A.M."/>
        </authorList>
    </citation>
    <scope>NUCLEOTIDE SEQUENCE [LARGE SCALE GENOMIC DNA]</scope>
    <source>
        <tissue evidence="1">Leaves</tissue>
    </source>
</reference>
<accession>A0ABU6QSB0</accession>
<comment type="caution">
    <text evidence="1">The sequence shown here is derived from an EMBL/GenBank/DDBJ whole genome shotgun (WGS) entry which is preliminary data.</text>
</comment>
<protein>
    <submittedName>
        <fullName evidence="1">Uncharacterized protein</fullName>
    </submittedName>
</protein>
<organism evidence="1 2">
    <name type="scientific">Stylosanthes scabra</name>
    <dbReference type="NCBI Taxonomy" id="79078"/>
    <lineage>
        <taxon>Eukaryota</taxon>
        <taxon>Viridiplantae</taxon>
        <taxon>Streptophyta</taxon>
        <taxon>Embryophyta</taxon>
        <taxon>Tracheophyta</taxon>
        <taxon>Spermatophyta</taxon>
        <taxon>Magnoliopsida</taxon>
        <taxon>eudicotyledons</taxon>
        <taxon>Gunneridae</taxon>
        <taxon>Pentapetalae</taxon>
        <taxon>rosids</taxon>
        <taxon>fabids</taxon>
        <taxon>Fabales</taxon>
        <taxon>Fabaceae</taxon>
        <taxon>Papilionoideae</taxon>
        <taxon>50 kb inversion clade</taxon>
        <taxon>dalbergioids sensu lato</taxon>
        <taxon>Dalbergieae</taxon>
        <taxon>Pterocarpus clade</taxon>
        <taxon>Stylosanthes</taxon>
    </lineage>
</organism>
<evidence type="ECO:0000313" key="1">
    <source>
        <dbReference type="EMBL" id="MED6114924.1"/>
    </source>
</evidence>
<keyword evidence="2" id="KW-1185">Reference proteome</keyword>
<evidence type="ECO:0000313" key="2">
    <source>
        <dbReference type="Proteomes" id="UP001341840"/>
    </source>
</evidence>